<comment type="similarity">
    <text evidence="4">Belongs to the peptidase A25 family.</text>
</comment>
<dbReference type="GO" id="GO:0004222">
    <property type="term" value="F:metalloendopeptidase activity"/>
    <property type="evidence" value="ECO:0007669"/>
    <property type="project" value="UniProtKB-UniRule"/>
</dbReference>
<comment type="subunit">
    <text evidence="4">Homotetramer.</text>
</comment>
<dbReference type="PIRSF" id="PIRSF019549">
    <property type="entry name" value="Peptidase_A25"/>
    <property type="match status" value="1"/>
</dbReference>
<evidence type="ECO:0000313" key="6">
    <source>
        <dbReference type="Proteomes" id="UP001139263"/>
    </source>
</evidence>
<dbReference type="HAMAP" id="MF_00626">
    <property type="entry name" value="Germination_prot"/>
    <property type="match status" value="1"/>
</dbReference>
<dbReference type="SUPFAM" id="SSF53163">
    <property type="entry name" value="HybD-like"/>
    <property type="match status" value="1"/>
</dbReference>
<gene>
    <name evidence="5" type="primary">gpr_1</name>
    <name evidence="4" type="synonym">gpr</name>
    <name evidence="5" type="ORF">MM817_00149</name>
</gene>
<dbReference type="NCBIfam" id="TIGR01441">
    <property type="entry name" value="GPR"/>
    <property type="match status" value="1"/>
</dbReference>
<comment type="catalytic activity">
    <reaction evidence="4">
        <text>Endopeptidase action with P4 Glu or Asp, P1 preferably Glu &gt; Asp, P1' hydrophobic and P2' Ala.</text>
        <dbReference type="EC" id="3.4.24.78"/>
    </reaction>
</comment>
<dbReference type="Proteomes" id="UP001139263">
    <property type="component" value="Unassembled WGS sequence"/>
</dbReference>
<keyword evidence="3 4" id="KW-0865">Zymogen</keyword>
<proteinExistence type="inferred from homology"/>
<evidence type="ECO:0000313" key="5">
    <source>
        <dbReference type="EMBL" id="MCI0181902.1"/>
    </source>
</evidence>
<comment type="function">
    <text evidence="4">Initiates the rapid degradation of small, acid-soluble proteins during spore germination.</text>
</comment>
<comment type="PTM">
    <text evidence="4">Autoproteolytically processed. The inactive tetrameric zymogen termed p46 autoprocesses to a smaller form termed p41, which is active only during spore germination.</text>
</comment>
<dbReference type="GO" id="GO:0009847">
    <property type="term" value="P:spore germination"/>
    <property type="evidence" value="ECO:0007669"/>
    <property type="project" value="UniProtKB-UniRule"/>
</dbReference>
<dbReference type="Pfam" id="PF03418">
    <property type="entry name" value="Peptidase_A25"/>
    <property type="match status" value="2"/>
</dbReference>
<accession>A0A9X2AD46</accession>
<keyword evidence="2 4" id="KW-0378">Hydrolase</keyword>
<feature type="chain" id="PRO_5041028306" description="Germination protease" evidence="4">
    <location>
        <begin position="38"/>
        <end position="351"/>
    </location>
</feature>
<dbReference type="EC" id="3.4.24.78" evidence="4"/>
<sequence length="351" mass="38393">MRYMSRMTHTMQRFKNISQPSVVDENSGTESYSVRTDLAIEAHELQQAQSDIRGVEIETEDEPQIHITRIAVKTEAAARQIGKLKGNYTTLEIPDLRKKDPELQVRVAERFAKELEAFIKVPEKAIVLVIGLGNWNVTPDAIGPLVVENLFVTRHLFSLMPEIIDEGFRSVCALAPGVLGITGIETSEIVQAIVERLHPDLVVAVDALAARSIDRVNSTIQISDSGIQPGAGVGNRRKALNKETLGVDVVAIGIPTVVDAATITSDAMDVLLKTLEQRVPGNGAGRIFDQFDSQEKRALIAEVLQPIGNNLMVTPKEIDEFVDDIAHVVAMGVNVAMHPGMSMEDARELTH</sequence>
<evidence type="ECO:0000256" key="1">
    <source>
        <dbReference type="ARBA" id="ARBA00022670"/>
    </source>
</evidence>
<dbReference type="GO" id="GO:0006508">
    <property type="term" value="P:proteolysis"/>
    <property type="evidence" value="ECO:0007669"/>
    <property type="project" value="UniProtKB-UniRule"/>
</dbReference>
<dbReference type="InterPro" id="IPR005080">
    <property type="entry name" value="Peptidase_A25"/>
</dbReference>
<evidence type="ECO:0000256" key="4">
    <source>
        <dbReference type="HAMAP-Rule" id="MF_00626"/>
    </source>
</evidence>
<keyword evidence="6" id="KW-1185">Reference proteome</keyword>
<organism evidence="5 6">
    <name type="scientific">Sulfoacidibacillus ferrooxidans</name>
    <dbReference type="NCBI Taxonomy" id="2005001"/>
    <lineage>
        <taxon>Bacteria</taxon>
        <taxon>Bacillati</taxon>
        <taxon>Bacillota</taxon>
        <taxon>Bacilli</taxon>
        <taxon>Bacillales</taxon>
        <taxon>Alicyclobacillaceae</taxon>
        <taxon>Sulfoacidibacillus</taxon>
    </lineage>
</organism>
<evidence type="ECO:0000256" key="2">
    <source>
        <dbReference type="ARBA" id="ARBA00022801"/>
    </source>
</evidence>
<keyword evidence="1 4" id="KW-0645">Protease</keyword>
<dbReference type="Gene3D" id="3.40.50.1450">
    <property type="entry name" value="HybD-like"/>
    <property type="match status" value="1"/>
</dbReference>
<dbReference type="AlphaFoldDB" id="A0A9X2AD46"/>
<dbReference type="InterPro" id="IPR023430">
    <property type="entry name" value="Pept_HybD-like_dom_sf"/>
</dbReference>
<comment type="caution">
    <text evidence="5">The sequence shown here is derived from an EMBL/GenBank/DDBJ whole genome shotgun (WGS) entry which is preliminary data.</text>
</comment>
<feature type="propeptide" id="PRO_5041028305" evidence="4">
    <location>
        <begin position="1"/>
        <end position="37"/>
    </location>
</feature>
<evidence type="ECO:0000256" key="3">
    <source>
        <dbReference type="ARBA" id="ARBA00023145"/>
    </source>
</evidence>
<protein>
    <recommendedName>
        <fullName evidence="4">Germination protease</fullName>
        <ecNumber evidence="4">3.4.24.78</ecNumber>
    </recommendedName>
    <alternativeName>
        <fullName evidence="4">GPR endopeptidase</fullName>
    </alternativeName>
    <alternativeName>
        <fullName evidence="4">Germination proteinase</fullName>
    </alternativeName>
    <alternativeName>
        <fullName evidence="4">Spore protease</fullName>
    </alternativeName>
</protein>
<dbReference type="EMBL" id="JALBUF010000001">
    <property type="protein sequence ID" value="MCI0181902.1"/>
    <property type="molecule type" value="Genomic_DNA"/>
</dbReference>
<reference evidence="5" key="1">
    <citation type="submission" date="2022-03" db="EMBL/GenBank/DDBJ databases">
        <title>Draft Genome Sequence of Firmicute Strain S0AB, a Heterotrophic Iron/Sulfur-Oxidizing Extreme Acidophile.</title>
        <authorList>
            <person name="Vergara E."/>
            <person name="Pakostova E."/>
            <person name="Johnson D.B."/>
            <person name="Holmes D.S."/>
        </authorList>
    </citation>
    <scope>NUCLEOTIDE SEQUENCE</scope>
    <source>
        <strain evidence="5">S0AB</strain>
    </source>
</reference>
<name>A0A9X2AD46_9BACL</name>